<dbReference type="Proteomes" id="UP000219068">
    <property type="component" value="Unassembled WGS sequence"/>
</dbReference>
<sequence length="273" mass="29411">MRDEAINVVEAARKLCLQRAPGGGLLIGTAPETFRKALLNLLVTIEAFDNETSKATGPAEFKPSNSGYAYDATDADTSAQQPVVGEELVEEVTTLEFGGPALKPSPRFLAGEAKKQELRENDETANRSNELVVAEQAGRTVRAIRNSAKKLNEAVLQLEDLAKTTKLTPELSLAIGQSLDRIADKHDAPHLGLTDFRCDTAFADSDADLDEAIDSLSDCLAFAVSKTGWTPRLRSIAFALRLAMERGGSHLRDDMENLAHEAKSAPPPAPTPF</sequence>
<name>A0A285TTM9_9PROT</name>
<gene>
    <name evidence="2" type="ORF">SAMN05428964_105381</name>
</gene>
<feature type="compositionally biased region" description="Basic and acidic residues" evidence="1">
    <location>
        <begin position="253"/>
        <end position="263"/>
    </location>
</feature>
<dbReference type="RefSeq" id="WP_097052912.1">
    <property type="nucleotide sequence ID" value="NZ_OBMM01000005.1"/>
</dbReference>
<evidence type="ECO:0000313" key="3">
    <source>
        <dbReference type="Proteomes" id="UP000219068"/>
    </source>
</evidence>
<evidence type="ECO:0000256" key="1">
    <source>
        <dbReference type="SAM" id="MobiDB-lite"/>
    </source>
</evidence>
<accession>A0A285TTM9</accession>
<feature type="region of interest" description="Disordered" evidence="1">
    <location>
        <begin position="253"/>
        <end position="273"/>
    </location>
</feature>
<reference evidence="2 3" key="1">
    <citation type="submission" date="2017-08" db="EMBL/GenBank/DDBJ databases">
        <authorList>
            <person name="de Groot N.N."/>
        </authorList>
    </citation>
    <scope>NUCLEOTIDE SEQUENCE [LARGE SCALE GENOMIC DNA]</scope>
    <source>
        <strain evidence="2 3">USBA 78</strain>
    </source>
</reference>
<protein>
    <submittedName>
        <fullName evidence="2">Uncharacterized protein</fullName>
    </submittedName>
</protein>
<organism evidence="2 3">
    <name type="scientific">Thalassospira xiamenensis</name>
    <dbReference type="NCBI Taxonomy" id="220697"/>
    <lineage>
        <taxon>Bacteria</taxon>
        <taxon>Pseudomonadati</taxon>
        <taxon>Pseudomonadota</taxon>
        <taxon>Alphaproteobacteria</taxon>
        <taxon>Rhodospirillales</taxon>
        <taxon>Thalassospiraceae</taxon>
        <taxon>Thalassospira</taxon>
    </lineage>
</organism>
<evidence type="ECO:0000313" key="2">
    <source>
        <dbReference type="EMBL" id="SOC27326.1"/>
    </source>
</evidence>
<dbReference type="AlphaFoldDB" id="A0A285TTM9"/>
<dbReference type="EMBL" id="OBMM01000005">
    <property type="protein sequence ID" value="SOC27326.1"/>
    <property type="molecule type" value="Genomic_DNA"/>
</dbReference>
<proteinExistence type="predicted"/>